<evidence type="ECO:0000256" key="1">
    <source>
        <dbReference type="SAM" id="MobiDB-lite"/>
    </source>
</evidence>
<feature type="transmembrane region" description="Helical" evidence="2">
    <location>
        <begin position="12"/>
        <end position="36"/>
    </location>
</feature>
<dbReference type="EMBL" id="GL636487">
    <property type="protein sequence ID" value="EFW21389.1"/>
    <property type="molecule type" value="Genomic_DNA"/>
</dbReference>
<dbReference type="OrthoDB" id="8062037at2759"/>
<keyword evidence="2" id="KW-1133">Transmembrane helix</keyword>
<keyword evidence="4" id="KW-1185">Reference proteome</keyword>
<gene>
    <name evidence="3" type="ORF">CPSG_01546</name>
</gene>
<evidence type="ECO:0000313" key="4">
    <source>
        <dbReference type="Proteomes" id="UP000002497"/>
    </source>
</evidence>
<reference evidence="4" key="1">
    <citation type="journal article" date="2010" name="Genome Res.">
        <title>Population genomic sequencing of Coccidioides fungi reveals recent hybridization and transposon control.</title>
        <authorList>
            <person name="Neafsey D.E."/>
            <person name="Barker B.M."/>
            <person name="Sharpton T.J."/>
            <person name="Stajich J.E."/>
            <person name="Park D.J."/>
            <person name="Whiston E."/>
            <person name="Hung C.-Y."/>
            <person name="McMahan C."/>
            <person name="White J."/>
            <person name="Sykes S."/>
            <person name="Heiman D."/>
            <person name="Young S."/>
            <person name="Zeng Q."/>
            <person name="Abouelleil A."/>
            <person name="Aftuck L."/>
            <person name="Bessette D."/>
            <person name="Brown A."/>
            <person name="FitzGerald M."/>
            <person name="Lui A."/>
            <person name="Macdonald J.P."/>
            <person name="Priest M."/>
            <person name="Orbach M.J."/>
            <person name="Galgiani J.N."/>
            <person name="Kirkland T.N."/>
            <person name="Cole G.T."/>
            <person name="Birren B.W."/>
            <person name="Henn M.R."/>
            <person name="Taylor J.W."/>
            <person name="Rounsley S.D."/>
        </authorList>
    </citation>
    <scope>NUCLEOTIDE SEQUENCE [LARGE SCALE GENOMIC DNA]</scope>
    <source>
        <strain evidence="4">RMSCC 757 / Silveira</strain>
    </source>
</reference>
<feature type="compositionally biased region" description="Basic and acidic residues" evidence="1">
    <location>
        <begin position="128"/>
        <end position="143"/>
    </location>
</feature>
<dbReference type="VEuPathDB" id="FungiDB:CPSG_01546"/>
<dbReference type="Proteomes" id="UP000002497">
    <property type="component" value="Unassembled WGS sequence"/>
</dbReference>
<sequence length="239" mass="26629">MGRRTHDGRDRMIYILIGILIFGFLLLGLLFFYMILKYRQRNHERRRQELQQQRPGDHAIRGGEGATALTPLPQAATPGQPTWHAKVIKLEELNDLFPVIEYGMTKHCGIVQPKTADSARPAAGDSSEADKTTIAKDQPDRARNGVSNTNTDSGLSEHLVESQRQDVANPNDYCAICLDALQEDSMILTDSFVFDFADKAVKNGAGLYSRLRVMMMAMSYGLGGARSSSFLTFQYRSPV</sequence>
<dbReference type="OMA" id="NDYCAIC"/>
<dbReference type="eggNOG" id="KOG0800">
    <property type="taxonomic scope" value="Eukaryota"/>
</dbReference>
<dbReference type="AlphaFoldDB" id="E9CVR3"/>
<feature type="region of interest" description="Disordered" evidence="1">
    <location>
        <begin position="115"/>
        <end position="162"/>
    </location>
</feature>
<name>E9CVR3_COCPS</name>
<organism evidence="4">
    <name type="scientific">Coccidioides posadasii (strain RMSCC 757 / Silveira)</name>
    <name type="common">Valley fever fungus</name>
    <dbReference type="NCBI Taxonomy" id="443226"/>
    <lineage>
        <taxon>Eukaryota</taxon>
        <taxon>Fungi</taxon>
        <taxon>Dikarya</taxon>
        <taxon>Ascomycota</taxon>
        <taxon>Pezizomycotina</taxon>
        <taxon>Eurotiomycetes</taxon>
        <taxon>Eurotiomycetidae</taxon>
        <taxon>Onygenales</taxon>
        <taxon>Onygenaceae</taxon>
        <taxon>Coccidioides</taxon>
    </lineage>
</organism>
<dbReference type="VEuPathDB" id="FungiDB:D8B26_001597"/>
<feature type="region of interest" description="Disordered" evidence="1">
    <location>
        <begin position="46"/>
        <end position="69"/>
    </location>
</feature>
<proteinExistence type="predicted"/>
<reference evidence="4" key="2">
    <citation type="submission" date="2010-03" db="EMBL/GenBank/DDBJ databases">
        <title>The genome sequence of Coccidioides posadasii strain Silveira.</title>
        <authorList>
            <consortium name="The Broad Institute Genome Sequencing Center for Infectious Disease"/>
            <person name="Neafsey D."/>
            <person name="Orbach M."/>
            <person name="Henn M.R."/>
            <person name="Cole G.T."/>
            <person name="Galgiani J."/>
            <person name="Gardner M.J."/>
            <person name="Kirkland T.N."/>
            <person name="Taylor J.W."/>
            <person name="Young S.K."/>
            <person name="Zeng Q."/>
            <person name="Koehrsen M."/>
            <person name="Alvarado L."/>
            <person name="Berlin A."/>
            <person name="Borenstein D."/>
            <person name="Chapman S.B."/>
            <person name="Chen Z."/>
            <person name="Engels R."/>
            <person name="Freedman E."/>
            <person name="Gellesch M."/>
            <person name="Goldberg J."/>
            <person name="Griggs A."/>
            <person name="Gujja S."/>
            <person name="Heilman E."/>
            <person name="Heiman D."/>
            <person name="Howarth C."/>
            <person name="Jen D."/>
            <person name="Larson L."/>
            <person name="Mehta T."/>
            <person name="Neiman D."/>
            <person name="Park D."/>
            <person name="Pearson M."/>
            <person name="Richards J."/>
            <person name="Roberts A."/>
            <person name="Saif S."/>
            <person name="Shea T."/>
            <person name="Shenoy N."/>
            <person name="Sisk P."/>
            <person name="Stolte C."/>
            <person name="Sykes S."/>
            <person name="Walk T."/>
            <person name="White J."/>
            <person name="Yandava C."/>
            <person name="Haas B."/>
            <person name="Nusbaum C."/>
            <person name="Birren B."/>
        </authorList>
    </citation>
    <scope>NUCLEOTIDE SEQUENCE [LARGE SCALE GENOMIC DNA]</scope>
    <source>
        <strain evidence="4">RMSCC 757 / Silveira</strain>
    </source>
</reference>
<protein>
    <submittedName>
        <fullName evidence="3">Uncharacterized protein</fullName>
    </submittedName>
</protein>
<dbReference type="HOGENOM" id="CLU_101428_0_0_1"/>
<keyword evidence="2" id="KW-0472">Membrane</keyword>
<keyword evidence="2" id="KW-0812">Transmembrane</keyword>
<evidence type="ECO:0000313" key="3">
    <source>
        <dbReference type="EMBL" id="EFW21389.1"/>
    </source>
</evidence>
<feature type="compositionally biased region" description="Polar residues" evidence="1">
    <location>
        <begin position="145"/>
        <end position="154"/>
    </location>
</feature>
<dbReference type="STRING" id="443226.E9CVR3"/>
<accession>E9CVR3</accession>
<evidence type="ECO:0000256" key="2">
    <source>
        <dbReference type="SAM" id="Phobius"/>
    </source>
</evidence>